<dbReference type="AlphaFoldDB" id="A0AAD9IME8"/>
<evidence type="ECO:0000313" key="1">
    <source>
        <dbReference type="EMBL" id="KAK2138074.1"/>
    </source>
</evidence>
<accession>A0AAD9IME8</accession>
<organism evidence="1 2">
    <name type="scientific">Ridgeia piscesae</name>
    <name type="common">Tubeworm</name>
    <dbReference type="NCBI Taxonomy" id="27915"/>
    <lineage>
        <taxon>Eukaryota</taxon>
        <taxon>Metazoa</taxon>
        <taxon>Spiralia</taxon>
        <taxon>Lophotrochozoa</taxon>
        <taxon>Annelida</taxon>
        <taxon>Polychaeta</taxon>
        <taxon>Sedentaria</taxon>
        <taxon>Canalipalpata</taxon>
        <taxon>Sabellida</taxon>
        <taxon>Siboglinidae</taxon>
        <taxon>Ridgeia</taxon>
    </lineage>
</organism>
<protein>
    <submittedName>
        <fullName evidence="1">Uncharacterized protein</fullName>
    </submittedName>
</protein>
<evidence type="ECO:0000313" key="2">
    <source>
        <dbReference type="Proteomes" id="UP001209878"/>
    </source>
</evidence>
<proteinExistence type="predicted"/>
<reference evidence="1" key="1">
    <citation type="journal article" date="2023" name="Mol. Biol. Evol.">
        <title>Third-Generation Sequencing Reveals the Adaptive Role of the Epigenome in Three Deep-Sea Polychaetes.</title>
        <authorList>
            <person name="Perez M."/>
            <person name="Aroh O."/>
            <person name="Sun Y."/>
            <person name="Lan Y."/>
            <person name="Juniper S.K."/>
            <person name="Young C.R."/>
            <person name="Angers B."/>
            <person name="Qian P.Y."/>
        </authorList>
    </citation>
    <scope>NUCLEOTIDE SEQUENCE</scope>
    <source>
        <strain evidence="1">R07B-5</strain>
    </source>
</reference>
<gene>
    <name evidence="1" type="ORF">NP493_8956g00003</name>
</gene>
<keyword evidence="2" id="KW-1185">Reference proteome</keyword>
<dbReference type="Proteomes" id="UP001209878">
    <property type="component" value="Unassembled WGS sequence"/>
</dbReference>
<sequence length="89" mass="9530">MSPRVRVVRRRSGIGPTLQRHPFSGLVDSAGIVHHLSGPNVYALAPPHRRCGRDGPVVRPTRDGAGILPDAPREGGLHFHCASELSVTP</sequence>
<dbReference type="EMBL" id="JAODUO010008940">
    <property type="protein sequence ID" value="KAK2138074.1"/>
    <property type="molecule type" value="Genomic_DNA"/>
</dbReference>
<comment type="caution">
    <text evidence="1">The sequence shown here is derived from an EMBL/GenBank/DDBJ whole genome shotgun (WGS) entry which is preliminary data.</text>
</comment>
<name>A0AAD9IME8_RIDPI</name>